<feature type="short sequence motif" description="Meso-diaminopimelate recognition motif" evidence="2">
    <location>
        <begin position="418"/>
        <end position="421"/>
    </location>
</feature>
<accession>A0ABU0W680</accession>
<comment type="catalytic activity">
    <reaction evidence="2">
        <text>UDP-N-acetyl-alpha-D-muramoyl-L-alanyl-D-glutamate + meso-2,6-diaminopimelate + ATP = UDP-N-acetyl-alpha-D-muramoyl-L-alanyl-gamma-D-glutamyl-meso-2,6-diaminopimelate + ADP + phosphate + H(+)</text>
        <dbReference type="Rhea" id="RHEA:23676"/>
        <dbReference type="ChEBI" id="CHEBI:15378"/>
        <dbReference type="ChEBI" id="CHEBI:30616"/>
        <dbReference type="ChEBI" id="CHEBI:43474"/>
        <dbReference type="ChEBI" id="CHEBI:57791"/>
        <dbReference type="ChEBI" id="CHEBI:83900"/>
        <dbReference type="ChEBI" id="CHEBI:83905"/>
        <dbReference type="ChEBI" id="CHEBI:456216"/>
        <dbReference type="EC" id="6.3.2.13"/>
    </reaction>
</comment>
<comment type="PTM">
    <text evidence="2">Carboxylation is probably crucial for Mg(2+) binding and, consequently, for the gamma-phosphate positioning of ATP.</text>
</comment>
<dbReference type="Pfam" id="PF08245">
    <property type="entry name" value="Mur_ligase_M"/>
    <property type="match status" value="1"/>
</dbReference>
<feature type="domain" description="Mur ligase central" evidence="5">
    <location>
        <begin position="119"/>
        <end position="322"/>
    </location>
</feature>
<comment type="caution">
    <text evidence="6">The sequence shown here is derived from an EMBL/GenBank/DDBJ whole genome shotgun (WGS) entry which is preliminary data.</text>
</comment>
<dbReference type="Gene3D" id="3.90.190.20">
    <property type="entry name" value="Mur ligase, C-terminal domain"/>
    <property type="match status" value="1"/>
</dbReference>
<dbReference type="Pfam" id="PF02875">
    <property type="entry name" value="Mur_ligase_C"/>
    <property type="match status" value="1"/>
</dbReference>
<name>A0ABU0W680_9GAMM</name>
<dbReference type="PANTHER" id="PTHR23135:SF4">
    <property type="entry name" value="UDP-N-ACETYLMURAMOYL-L-ALANYL-D-GLUTAMATE--2,6-DIAMINOPIMELATE LIGASE MURE HOMOLOG, CHLOROPLASTIC"/>
    <property type="match status" value="1"/>
</dbReference>
<dbReference type="InterPro" id="IPR004101">
    <property type="entry name" value="Mur_ligase_C"/>
</dbReference>
<dbReference type="InterPro" id="IPR035911">
    <property type="entry name" value="MurE/MurF_N"/>
</dbReference>
<dbReference type="SUPFAM" id="SSF53623">
    <property type="entry name" value="MurD-like peptide ligases, catalytic domain"/>
    <property type="match status" value="1"/>
</dbReference>
<dbReference type="HAMAP" id="MF_00208">
    <property type="entry name" value="MurE"/>
    <property type="match status" value="1"/>
</dbReference>
<feature type="binding site" evidence="2">
    <location>
        <position position="467"/>
    </location>
    <ligand>
        <name>meso-2,6-diaminopimelate</name>
        <dbReference type="ChEBI" id="CHEBI:57791"/>
    </ligand>
</feature>
<keyword evidence="2 6" id="KW-0436">Ligase</keyword>
<feature type="binding site" evidence="2">
    <location>
        <position position="198"/>
    </location>
    <ligand>
        <name>UDP-N-acetyl-alpha-D-muramoyl-L-alanyl-D-glutamate</name>
        <dbReference type="ChEBI" id="CHEBI:83900"/>
    </ligand>
</feature>
<dbReference type="RefSeq" id="WP_306728012.1">
    <property type="nucleotide sequence ID" value="NZ_JAVDDT010000003.1"/>
</dbReference>
<sequence>MMAAEALRGLNLEQLLHGIVDAGSAAGLCPAGVSLDSRTVVDGGAFLACAGLRGSHGLDHLPQALQRGATVVLWEPVPGHQPPEGAIPFIAVPGLSREAGRIADRFFGQPSAQMRVLGVTGTNGKTSISHLAATALEKLDHPAAVLGTLGMGRPGSLRPSTHTTPDAVSLQSALADMVQSGARRVVMEVSSHGLSQHRVDAVRFRGAVFSNLSHDHLDYHGHETAYAEAKRHLFQHRELEWAVINADDYWGAFMADALPEGVRCLRLSESGAAHEGEMLNYRYQPRADGLRVEVEGALGSAIIDSPWMGSFNAFNLAAAFAALRLEGISSARAAHALGEVPAVPGRMERFGGGRLPTVVVDYAHTPDALSKALSTLRAHCTGRLWCVFGCGGDRDREKRPLMGRLAAQLAEEVIVTDDNPRSEAGEQIVADILRGAGREARVCRDREEAIAQAVGRARPGDVILVAGKGHETTQTVGRDVLPFSDRDVVQRLLGEGEA</sequence>
<evidence type="ECO:0000256" key="2">
    <source>
        <dbReference type="HAMAP-Rule" id="MF_00208"/>
    </source>
</evidence>
<dbReference type="NCBIfam" id="NF001126">
    <property type="entry name" value="PRK00139.1-4"/>
    <property type="match status" value="1"/>
</dbReference>
<keyword evidence="2" id="KW-0547">Nucleotide-binding</keyword>
<feature type="binding site" evidence="2">
    <location>
        <position position="196"/>
    </location>
    <ligand>
        <name>UDP-N-acetyl-alpha-D-muramoyl-L-alanyl-D-glutamate</name>
        <dbReference type="ChEBI" id="CHEBI:83900"/>
    </ligand>
</feature>
<evidence type="ECO:0000313" key="7">
    <source>
        <dbReference type="Proteomes" id="UP001239019"/>
    </source>
</evidence>
<feature type="binding site" evidence="2">
    <location>
        <begin position="163"/>
        <end position="164"/>
    </location>
    <ligand>
        <name>UDP-N-acetyl-alpha-D-muramoyl-L-alanyl-D-glutamate</name>
        <dbReference type="ChEBI" id="CHEBI:83900"/>
    </ligand>
</feature>
<dbReference type="Gene3D" id="3.40.1390.10">
    <property type="entry name" value="MurE/MurF, N-terminal domain"/>
    <property type="match status" value="1"/>
</dbReference>
<dbReference type="Proteomes" id="UP001239019">
    <property type="component" value="Unassembled WGS sequence"/>
</dbReference>
<feature type="binding site" evidence="2">
    <location>
        <begin position="121"/>
        <end position="127"/>
    </location>
    <ligand>
        <name>ATP</name>
        <dbReference type="ChEBI" id="CHEBI:30616"/>
    </ligand>
</feature>
<keyword evidence="2 3" id="KW-0131">Cell cycle</keyword>
<dbReference type="NCBIfam" id="TIGR01085">
    <property type="entry name" value="murE"/>
    <property type="match status" value="1"/>
</dbReference>
<evidence type="ECO:0000313" key="6">
    <source>
        <dbReference type="EMBL" id="MDQ2069511.1"/>
    </source>
</evidence>
<keyword evidence="2 3" id="KW-0573">Peptidoglycan synthesis</keyword>
<feature type="binding site" evidence="2">
    <location>
        <position position="190"/>
    </location>
    <ligand>
        <name>UDP-N-acetyl-alpha-D-muramoyl-L-alanyl-D-glutamate</name>
        <dbReference type="ChEBI" id="CHEBI:83900"/>
    </ligand>
</feature>
<dbReference type="InterPro" id="IPR036615">
    <property type="entry name" value="Mur_ligase_C_dom_sf"/>
</dbReference>
<feature type="domain" description="Mur ligase C-terminal" evidence="4">
    <location>
        <begin position="345"/>
        <end position="469"/>
    </location>
</feature>
<organism evidence="6 7">
    <name type="scientific">Natronospira bacteriovora</name>
    <dbReference type="NCBI Taxonomy" id="3069753"/>
    <lineage>
        <taxon>Bacteria</taxon>
        <taxon>Pseudomonadati</taxon>
        <taxon>Pseudomonadota</taxon>
        <taxon>Gammaproteobacteria</taxon>
        <taxon>Natronospirales</taxon>
        <taxon>Natronospiraceae</taxon>
        <taxon>Natronospira</taxon>
    </lineage>
</organism>
<comment type="cofactor">
    <cofactor evidence="2">
        <name>Mg(2+)</name>
        <dbReference type="ChEBI" id="CHEBI:18420"/>
    </cofactor>
</comment>
<dbReference type="SUPFAM" id="SSF63418">
    <property type="entry name" value="MurE/MurF N-terminal domain"/>
    <property type="match status" value="1"/>
</dbReference>
<protein>
    <recommendedName>
        <fullName evidence="2">UDP-N-acetylmuramoyl-L-alanyl-D-glutamate--2,6-diaminopimelate ligase</fullName>
        <ecNumber evidence="2">6.3.2.13</ecNumber>
    </recommendedName>
    <alternativeName>
        <fullName evidence="2">Meso-A2pm-adding enzyme</fullName>
    </alternativeName>
    <alternativeName>
        <fullName evidence="2">Meso-diaminopimelate-adding enzyme</fullName>
    </alternativeName>
    <alternativeName>
        <fullName evidence="2">UDP-MurNAc-L-Ala-D-Glu:meso-diaminopimelate ligase</fullName>
    </alternativeName>
    <alternativeName>
        <fullName evidence="2">UDP-MurNAc-tripeptide synthetase</fullName>
    </alternativeName>
    <alternativeName>
        <fullName evidence="2">UDP-N-acetylmuramyl-tripeptide synthetase</fullName>
    </alternativeName>
</protein>
<comment type="pathway">
    <text evidence="2 3">Cell wall biogenesis; peptidoglycan biosynthesis.</text>
</comment>
<dbReference type="EMBL" id="JAVDDT010000003">
    <property type="protein sequence ID" value="MDQ2069511.1"/>
    <property type="molecule type" value="Genomic_DNA"/>
</dbReference>
<evidence type="ECO:0000256" key="1">
    <source>
        <dbReference type="ARBA" id="ARBA00005898"/>
    </source>
</evidence>
<feature type="binding site" evidence="2">
    <location>
        <position position="471"/>
    </location>
    <ligand>
        <name>meso-2,6-diaminopimelate</name>
        <dbReference type="ChEBI" id="CHEBI:57791"/>
    </ligand>
</feature>
<comment type="function">
    <text evidence="2">Catalyzes the addition of meso-diaminopimelic acid to the nucleotide precursor UDP-N-acetylmuramoyl-L-alanyl-D-glutamate (UMAG) in the biosynthesis of bacterial cell-wall peptidoglycan.</text>
</comment>
<comment type="caution">
    <text evidence="2">Lacks conserved residue(s) required for the propagation of feature annotation.</text>
</comment>
<dbReference type="PANTHER" id="PTHR23135">
    <property type="entry name" value="MUR LIGASE FAMILY MEMBER"/>
    <property type="match status" value="1"/>
</dbReference>
<keyword evidence="2 3" id="KW-0133">Cell shape</keyword>
<keyword evidence="2" id="KW-0460">Magnesium</keyword>
<keyword evidence="2 3" id="KW-0132">Cell division</keyword>
<keyword evidence="2" id="KW-0067">ATP-binding</keyword>
<reference evidence="6 7" key="1">
    <citation type="submission" date="2023-08" db="EMBL/GenBank/DDBJ databases">
        <title>Whole-genome sequencing of halo(alkali)philic microorganisms from hypersaline lakes.</title>
        <authorList>
            <person name="Sorokin D.Y."/>
            <person name="Abbas B."/>
            <person name="Merkel A.Y."/>
        </authorList>
    </citation>
    <scope>NUCLEOTIDE SEQUENCE [LARGE SCALE GENOMIC DNA]</scope>
    <source>
        <strain evidence="6 7">AB-CW4</strain>
    </source>
</reference>
<evidence type="ECO:0000259" key="5">
    <source>
        <dbReference type="Pfam" id="PF08245"/>
    </source>
</evidence>
<proteinExistence type="inferred from homology"/>
<keyword evidence="2 3" id="KW-0961">Cell wall biogenesis/degradation</keyword>
<dbReference type="GO" id="GO:0008765">
    <property type="term" value="F:UDP-N-acetylmuramoylalanyl-D-glutamate-2,6-diaminopimelate ligase activity"/>
    <property type="evidence" value="ECO:0007669"/>
    <property type="project" value="UniProtKB-EC"/>
</dbReference>
<dbReference type="InterPro" id="IPR013221">
    <property type="entry name" value="Mur_ligase_cen"/>
</dbReference>
<dbReference type="EC" id="6.3.2.13" evidence="2"/>
<evidence type="ECO:0000259" key="4">
    <source>
        <dbReference type="Pfam" id="PF02875"/>
    </source>
</evidence>
<feature type="binding site" evidence="2">
    <location>
        <begin position="418"/>
        <end position="421"/>
    </location>
    <ligand>
        <name>meso-2,6-diaminopimelate</name>
        <dbReference type="ChEBI" id="CHEBI:57791"/>
    </ligand>
</feature>
<gene>
    <name evidence="2" type="primary">murE</name>
    <name evidence="6" type="ORF">RBH19_06475</name>
</gene>
<feature type="binding site" evidence="2">
    <location>
        <position position="37"/>
    </location>
    <ligand>
        <name>UDP-N-acetyl-alpha-D-muramoyl-L-alanyl-D-glutamate</name>
        <dbReference type="ChEBI" id="CHEBI:83900"/>
    </ligand>
</feature>
<evidence type="ECO:0000256" key="3">
    <source>
        <dbReference type="RuleBase" id="RU004135"/>
    </source>
</evidence>
<dbReference type="SUPFAM" id="SSF53244">
    <property type="entry name" value="MurD-like peptide ligases, peptide-binding domain"/>
    <property type="match status" value="1"/>
</dbReference>
<dbReference type="Gene3D" id="3.40.1190.10">
    <property type="entry name" value="Mur-like, catalytic domain"/>
    <property type="match status" value="1"/>
</dbReference>
<dbReference type="InterPro" id="IPR005761">
    <property type="entry name" value="UDP-N-AcMur-Glu-dNH2Pim_ligase"/>
</dbReference>
<dbReference type="InterPro" id="IPR036565">
    <property type="entry name" value="Mur-like_cat_sf"/>
</dbReference>
<feature type="modified residue" description="N6-carboxylysine" evidence="2">
    <location>
        <position position="230"/>
    </location>
</feature>
<comment type="subcellular location">
    <subcellularLocation>
        <location evidence="2 3">Cytoplasm</location>
    </subcellularLocation>
</comment>
<comment type="similarity">
    <text evidence="1 2">Belongs to the MurCDEF family. MurE subfamily.</text>
</comment>
<feature type="binding site" evidence="2">
    <location>
        <position position="394"/>
    </location>
    <ligand>
        <name>meso-2,6-diaminopimelate</name>
        <dbReference type="ChEBI" id="CHEBI:57791"/>
    </ligand>
</feature>
<feature type="binding site" evidence="2">
    <location>
        <position position="35"/>
    </location>
    <ligand>
        <name>UDP-N-acetyl-alpha-D-muramoyl-L-alanyl-D-glutamate</name>
        <dbReference type="ChEBI" id="CHEBI:83900"/>
    </ligand>
</feature>
<keyword evidence="7" id="KW-1185">Reference proteome</keyword>
<keyword evidence="2" id="KW-0963">Cytoplasm</keyword>